<dbReference type="PANTHER" id="PTHR31047">
    <property type="entry name" value="MEIOTICALLY UP-REGULATED GENE 157 PROTEIN"/>
    <property type="match status" value="1"/>
</dbReference>
<gene>
    <name evidence="1" type="ORF">GNF83_22820</name>
</gene>
<comment type="caution">
    <text evidence="1">The sequence shown here is derived from an EMBL/GenBank/DDBJ whole genome shotgun (WGS) entry which is preliminary data.</text>
</comment>
<accession>A0AAW9KA51</accession>
<feature type="non-terminal residue" evidence="1">
    <location>
        <position position="1"/>
    </location>
</feature>
<dbReference type="GO" id="GO:0005975">
    <property type="term" value="P:carbohydrate metabolic process"/>
    <property type="evidence" value="ECO:0007669"/>
    <property type="project" value="InterPro"/>
</dbReference>
<sequence length="48" mass="5867">VILRTDADTDYMHEGFDVNDPKNFSREWFAWANSFFSELVYREYWLKG</sequence>
<dbReference type="InterPro" id="IPR008313">
    <property type="entry name" value="GH125"/>
</dbReference>
<dbReference type="InterPro" id="IPR008928">
    <property type="entry name" value="6-hairpin_glycosidase_sf"/>
</dbReference>
<name>A0AAW9KA51_CLOPF</name>
<dbReference type="Pfam" id="PF06824">
    <property type="entry name" value="Glyco_hydro_125"/>
    <property type="match status" value="1"/>
</dbReference>
<evidence type="ECO:0000313" key="1">
    <source>
        <dbReference type="EMBL" id="MDZ7543940.1"/>
    </source>
</evidence>
<reference evidence="1" key="1">
    <citation type="submission" date="2019-11" db="EMBL/GenBank/DDBJ databases">
        <title>Characterization of Clostridium perfringens isolates from swine manure treated agricultural soils.</title>
        <authorList>
            <person name="Wushke S.T."/>
        </authorList>
    </citation>
    <scope>NUCLEOTIDE SEQUENCE</scope>
    <source>
        <strain evidence="1">X62</strain>
    </source>
</reference>
<dbReference type="InterPro" id="IPR012341">
    <property type="entry name" value="6hp_glycosidase-like_sf"/>
</dbReference>
<proteinExistence type="predicted"/>
<organism evidence="1 2">
    <name type="scientific">Clostridium perfringens</name>
    <dbReference type="NCBI Taxonomy" id="1502"/>
    <lineage>
        <taxon>Bacteria</taxon>
        <taxon>Bacillati</taxon>
        <taxon>Bacillota</taxon>
        <taxon>Clostridia</taxon>
        <taxon>Eubacteriales</taxon>
        <taxon>Clostridiaceae</taxon>
        <taxon>Clostridium</taxon>
    </lineage>
</organism>
<dbReference type="SUPFAM" id="SSF48208">
    <property type="entry name" value="Six-hairpin glycosidases"/>
    <property type="match status" value="1"/>
</dbReference>
<dbReference type="PANTHER" id="PTHR31047:SF0">
    <property type="entry name" value="MEIOTICALLY UP-REGULATED GENE 157 PROTEIN"/>
    <property type="match status" value="1"/>
</dbReference>
<dbReference type="AlphaFoldDB" id="A0AAW9KA51"/>
<dbReference type="EMBL" id="WNUR01001826">
    <property type="protein sequence ID" value="MDZ7543940.1"/>
    <property type="molecule type" value="Genomic_DNA"/>
</dbReference>
<dbReference type="Gene3D" id="1.50.10.10">
    <property type="match status" value="1"/>
</dbReference>
<protein>
    <submittedName>
        <fullName evidence="1">Metal-independent alpha-mannosidase</fullName>
    </submittedName>
</protein>
<evidence type="ECO:0000313" key="2">
    <source>
        <dbReference type="Proteomes" id="UP001288944"/>
    </source>
</evidence>
<dbReference type="Proteomes" id="UP001288944">
    <property type="component" value="Unassembled WGS sequence"/>
</dbReference>